<dbReference type="AlphaFoldDB" id="A0A2H0QUW8"/>
<reference evidence="1 2" key="1">
    <citation type="submission" date="2017-09" db="EMBL/GenBank/DDBJ databases">
        <title>Depth-based differentiation of microbial function through sediment-hosted aquifers and enrichment of novel symbionts in the deep terrestrial subsurface.</title>
        <authorList>
            <person name="Probst A.J."/>
            <person name="Ladd B."/>
            <person name="Jarett J.K."/>
            <person name="Geller-Mcgrath D.E."/>
            <person name="Sieber C.M."/>
            <person name="Emerson J.B."/>
            <person name="Anantharaman K."/>
            <person name="Thomas B.C."/>
            <person name="Malmstrom R."/>
            <person name="Stieglmeier M."/>
            <person name="Klingl A."/>
            <person name="Woyke T."/>
            <person name="Ryan C.M."/>
            <person name="Banfield J.F."/>
        </authorList>
    </citation>
    <scope>NUCLEOTIDE SEQUENCE [LARGE SCALE GENOMIC DNA]</scope>
    <source>
        <strain evidence="1">CG10_big_fil_rev_8_21_14_0_10_42_12</strain>
    </source>
</reference>
<protein>
    <submittedName>
        <fullName evidence="1">Uncharacterized protein</fullName>
    </submittedName>
</protein>
<evidence type="ECO:0000313" key="1">
    <source>
        <dbReference type="EMBL" id="PIR37736.1"/>
    </source>
</evidence>
<gene>
    <name evidence="1" type="ORF">COV34_03000</name>
</gene>
<name>A0A2H0QUW8_9BACT</name>
<accession>A0A2H0QUW8</accession>
<sequence length="99" mass="11035">MSQSIINDFVSYMQQHGGNWYDWYVGIAADPRGRLFSDHNVTEQGGVWIHSGDTANHSIARQVEQHFLSQGCDGGSGGGSHMTTYVYAYKKTTFTNENN</sequence>
<comment type="caution">
    <text evidence="1">The sequence shown here is derived from an EMBL/GenBank/DDBJ whole genome shotgun (WGS) entry which is preliminary data.</text>
</comment>
<dbReference type="Proteomes" id="UP000231333">
    <property type="component" value="Unassembled WGS sequence"/>
</dbReference>
<organism evidence="1 2">
    <name type="scientific">Candidatus Zambryskibacteria bacterium CG10_big_fil_rev_8_21_14_0_10_42_12</name>
    <dbReference type="NCBI Taxonomy" id="1975115"/>
    <lineage>
        <taxon>Bacteria</taxon>
        <taxon>Candidatus Zambryskiibacteriota</taxon>
    </lineage>
</organism>
<proteinExistence type="predicted"/>
<evidence type="ECO:0000313" key="2">
    <source>
        <dbReference type="Proteomes" id="UP000231333"/>
    </source>
</evidence>
<dbReference type="EMBL" id="PCXL01000015">
    <property type="protein sequence ID" value="PIR37736.1"/>
    <property type="molecule type" value="Genomic_DNA"/>
</dbReference>